<keyword evidence="3" id="KW-0808">Transferase</keyword>
<reference evidence="3 4" key="1">
    <citation type="submission" date="2017-07" db="EMBL/GenBank/DDBJ databases">
        <title>Tetzosporium hominis gen.nov. sp.nov.</title>
        <authorList>
            <person name="Tetz G."/>
            <person name="Tetz V."/>
        </authorList>
    </citation>
    <scope>NUCLEOTIDE SEQUENCE [LARGE SCALE GENOMIC DNA]</scope>
    <source>
        <strain evidence="3 4">VT-49</strain>
    </source>
</reference>
<dbReference type="InterPro" id="IPR016181">
    <property type="entry name" value="Acyl_CoA_acyltransferase"/>
</dbReference>
<sequence>MDFQFTELGNDVFAYQVREGNEKVGEITWTLLGDIMVMDHTFVSPKLRGGGVAKKLLDRAAEYARDNDYKMDAVCSYVVSAFDRYKEYDDVKA</sequence>
<proteinExistence type="predicted"/>
<dbReference type="PANTHER" id="PTHR31435:SF10">
    <property type="entry name" value="BSR4717 PROTEIN"/>
    <property type="match status" value="1"/>
</dbReference>
<dbReference type="AlphaFoldDB" id="A0A264W2Z5"/>
<feature type="domain" description="N-acetyltransferase" evidence="1">
    <location>
        <begin position="1"/>
        <end position="93"/>
    </location>
</feature>
<comment type="caution">
    <text evidence="3">The sequence shown here is derived from an EMBL/GenBank/DDBJ whole genome shotgun (WGS) entry which is preliminary data.</text>
</comment>
<dbReference type="CDD" id="cd04301">
    <property type="entry name" value="NAT_SF"/>
    <property type="match status" value="1"/>
</dbReference>
<dbReference type="OrthoDB" id="9793389at2"/>
<dbReference type="InterPro" id="IPR045057">
    <property type="entry name" value="Gcn5-rel_NAT"/>
</dbReference>
<organism evidence="3 4">
    <name type="scientific">Tetzosporium hominis</name>
    <dbReference type="NCBI Taxonomy" id="2020506"/>
    <lineage>
        <taxon>Bacteria</taxon>
        <taxon>Bacillati</taxon>
        <taxon>Bacillota</taxon>
        <taxon>Bacilli</taxon>
        <taxon>Bacillales</taxon>
        <taxon>Caryophanaceae</taxon>
        <taxon>Tetzosporium</taxon>
    </lineage>
</organism>
<evidence type="ECO:0000259" key="2">
    <source>
        <dbReference type="PROSITE" id="PS51729"/>
    </source>
</evidence>
<dbReference type="GO" id="GO:0016747">
    <property type="term" value="F:acyltransferase activity, transferring groups other than amino-acyl groups"/>
    <property type="evidence" value="ECO:0007669"/>
    <property type="project" value="InterPro"/>
</dbReference>
<dbReference type="Gene3D" id="3.40.630.30">
    <property type="match status" value="1"/>
</dbReference>
<protein>
    <submittedName>
        <fullName evidence="3">GNAT family N-acetyltransferase</fullName>
    </submittedName>
</protein>
<dbReference type="InterPro" id="IPR000182">
    <property type="entry name" value="GNAT_dom"/>
</dbReference>
<dbReference type="RefSeq" id="WP_094943202.1">
    <property type="nucleotide sequence ID" value="NZ_NOKQ01000217.1"/>
</dbReference>
<dbReference type="Proteomes" id="UP000217065">
    <property type="component" value="Unassembled WGS sequence"/>
</dbReference>
<dbReference type="EMBL" id="NOKQ01000217">
    <property type="protein sequence ID" value="OZS77944.1"/>
    <property type="molecule type" value="Genomic_DNA"/>
</dbReference>
<dbReference type="PANTHER" id="PTHR31435">
    <property type="entry name" value="PROTEIN NATD1"/>
    <property type="match status" value="1"/>
</dbReference>
<dbReference type="InterPro" id="IPR031165">
    <property type="entry name" value="GNAT_YJDJ"/>
</dbReference>
<evidence type="ECO:0000313" key="4">
    <source>
        <dbReference type="Proteomes" id="UP000217065"/>
    </source>
</evidence>
<dbReference type="Pfam" id="PF14542">
    <property type="entry name" value="Acetyltransf_CG"/>
    <property type="match status" value="1"/>
</dbReference>
<dbReference type="PROSITE" id="PS51186">
    <property type="entry name" value="GNAT"/>
    <property type="match status" value="1"/>
</dbReference>
<gene>
    <name evidence="3" type="ORF">CF394_09320</name>
</gene>
<name>A0A264W2Z5_9BACL</name>
<dbReference type="PROSITE" id="PS51729">
    <property type="entry name" value="GNAT_YJDJ"/>
    <property type="match status" value="1"/>
</dbReference>
<dbReference type="SUPFAM" id="SSF55729">
    <property type="entry name" value="Acyl-CoA N-acyltransferases (Nat)"/>
    <property type="match status" value="1"/>
</dbReference>
<evidence type="ECO:0000259" key="1">
    <source>
        <dbReference type="PROSITE" id="PS51186"/>
    </source>
</evidence>
<evidence type="ECO:0000313" key="3">
    <source>
        <dbReference type="EMBL" id="OZS77944.1"/>
    </source>
</evidence>
<accession>A0A264W2Z5</accession>
<feature type="domain" description="N-acetyltransferase" evidence="2">
    <location>
        <begin position="7"/>
        <end position="93"/>
    </location>
</feature>
<keyword evidence="4" id="KW-1185">Reference proteome</keyword>